<feature type="non-terminal residue" evidence="22">
    <location>
        <position position="460"/>
    </location>
</feature>
<evidence type="ECO:0000313" key="23">
    <source>
        <dbReference type="Proteomes" id="UP000078046"/>
    </source>
</evidence>
<dbReference type="SMART" id="SM00220">
    <property type="entry name" value="S_TKc"/>
    <property type="match status" value="1"/>
</dbReference>
<dbReference type="PROSITE" id="PS50011">
    <property type="entry name" value="PROTEIN_KINASE_DOM"/>
    <property type="match status" value="1"/>
</dbReference>
<comment type="subunit">
    <text evidence="16">Synthesized in an inactive form that binds to the N-terminal domain of CDC37. Has to be associated with a multiprotein complex containing Hsp90, CDC37 and PPP5C for maturation and activation by autophosphorylation. The phosphatase PPP5C modulates this activation. Homodimer; homodimerizes in presence of heme, forming a disulfide-linked inactive homodimer. Interacts with DELE1; binds both to full-length DELE1 and processed form of DELE1 (S-DELE1) in response to stress, leading to activate its protein kinase activity and trigger the integrated stress response (ISR).</text>
</comment>
<dbReference type="InterPro" id="IPR050339">
    <property type="entry name" value="CC_SR_Kinase"/>
</dbReference>
<comment type="catalytic activity">
    <reaction evidence="18">
        <text>L-seryl-[protein] + ATP = O-phospho-L-seryl-[protein] + ADP + H(+)</text>
        <dbReference type="Rhea" id="RHEA:17989"/>
        <dbReference type="Rhea" id="RHEA-COMP:9863"/>
        <dbReference type="Rhea" id="RHEA-COMP:11604"/>
        <dbReference type="ChEBI" id="CHEBI:15378"/>
        <dbReference type="ChEBI" id="CHEBI:29999"/>
        <dbReference type="ChEBI" id="CHEBI:30616"/>
        <dbReference type="ChEBI" id="CHEBI:83421"/>
        <dbReference type="ChEBI" id="CHEBI:456216"/>
        <dbReference type="EC" id="2.7.11.1"/>
    </reaction>
    <physiologicalReaction direction="left-to-right" evidence="18">
        <dbReference type="Rhea" id="RHEA:17990"/>
    </physiologicalReaction>
</comment>
<keyword evidence="8 19" id="KW-0067">ATP-binding</keyword>
<comment type="catalytic activity">
    <reaction evidence="17">
        <text>L-threonyl-[protein] + ATP = O-phospho-L-threonyl-[protein] + ADP + H(+)</text>
        <dbReference type="Rhea" id="RHEA:46608"/>
        <dbReference type="Rhea" id="RHEA-COMP:11060"/>
        <dbReference type="Rhea" id="RHEA-COMP:11605"/>
        <dbReference type="ChEBI" id="CHEBI:15378"/>
        <dbReference type="ChEBI" id="CHEBI:30013"/>
        <dbReference type="ChEBI" id="CHEBI:30616"/>
        <dbReference type="ChEBI" id="CHEBI:61977"/>
        <dbReference type="ChEBI" id="CHEBI:456216"/>
        <dbReference type="EC" id="2.7.11.1"/>
    </reaction>
    <physiologicalReaction direction="left-to-right" evidence="17">
        <dbReference type="Rhea" id="RHEA:46609"/>
    </physiologicalReaction>
</comment>
<dbReference type="InterPro" id="IPR000719">
    <property type="entry name" value="Prot_kinase_dom"/>
</dbReference>
<dbReference type="OrthoDB" id="6148895at2759"/>
<evidence type="ECO:0000256" key="4">
    <source>
        <dbReference type="ARBA" id="ARBA00022679"/>
    </source>
</evidence>
<feature type="binding site" evidence="19">
    <location>
        <position position="240"/>
    </location>
    <ligand>
        <name>ATP</name>
        <dbReference type="ChEBI" id="CHEBI:30616"/>
    </ligand>
</feature>
<dbReference type="InterPro" id="IPR054521">
    <property type="entry name" value="HRI2_3H"/>
</dbReference>
<evidence type="ECO:0000256" key="19">
    <source>
        <dbReference type="PROSITE-ProRule" id="PRU10141"/>
    </source>
</evidence>
<sequence length="460" mass="53160">MSNFSQSLSLDEISSLEEDEVANITPYHEFEDSYWMNESDIEKQYGKETNSNRQENIKKFLTKLPIKKNIQQYNQNSGIYVDKQENADEKINLNPGHIFILALIERICELHVNCDITKNRLFMCIINELCKMQILPYCIQEIEIFSSIRKSYISHFSLLFNSAIDTVVNNTNVDDLFDPNIPTPPNLLHQEIAQISQKKNNIFYTRSQNDFDNFNKIGSGAYGVVFSTRNRLDKQLYAIKFIPFSICNINYQSLDELYREITFLSKIDHANLIRYYSSWVELVWSNADFEEILNSDYESGSFSESYIMNVDFDNQVNTSNSSSSDNKVSPEKRLHHTLCIQTELCHSTLQNWILTRNGIIKEIDKSDNVVNLSICNQIISGVNYLHSNNILHRDLKCTNIFISTSSKKFNKDLSADSLLTDSNISSVDYKYFLLDFVIKIGDFGLCKEFLAVNVKNEKLG</sequence>
<organism evidence="22 23">
    <name type="scientific">Intoshia linei</name>
    <dbReference type="NCBI Taxonomy" id="1819745"/>
    <lineage>
        <taxon>Eukaryota</taxon>
        <taxon>Metazoa</taxon>
        <taxon>Spiralia</taxon>
        <taxon>Lophotrochozoa</taxon>
        <taxon>Mesozoa</taxon>
        <taxon>Orthonectida</taxon>
        <taxon>Rhopaluridae</taxon>
        <taxon>Intoshia</taxon>
    </lineage>
</organism>
<dbReference type="PANTHER" id="PTHR11042:SF160">
    <property type="entry name" value="EUKARYOTIC TRANSLATION INITIATION FACTOR 2-ALPHA KINASE 1"/>
    <property type="match status" value="1"/>
</dbReference>
<dbReference type="Pfam" id="PF00069">
    <property type="entry name" value="Pkinase"/>
    <property type="match status" value="1"/>
</dbReference>
<evidence type="ECO:0000256" key="2">
    <source>
        <dbReference type="ARBA" id="ARBA00022527"/>
    </source>
</evidence>
<evidence type="ECO:0000256" key="3">
    <source>
        <dbReference type="ARBA" id="ARBA00022553"/>
    </source>
</evidence>
<dbReference type="PROSITE" id="PS00108">
    <property type="entry name" value="PROTEIN_KINASE_ST"/>
    <property type="match status" value="1"/>
</dbReference>
<dbReference type="PROSITE" id="PS00107">
    <property type="entry name" value="PROTEIN_KINASE_ATP"/>
    <property type="match status" value="1"/>
</dbReference>
<dbReference type="PANTHER" id="PTHR11042">
    <property type="entry name" value="EUKARYOTIC TRANSLATION INITIATION FACTOR 2-ALPHA KINASE EIF2-ALPHA KINASE -RELATED"/>
    <property type="match status" value="1"/>
</dbReference>
<keyword evidence="23" id="KW-1185">Reference proteome</keyword>
<evidence type="ECO:0000256" key="5">
    <source>
        <dbReference type="ARBA" id="ARBA00022737"/>
    </source>
</evidence>
<keyword evidence="3" id="KW-0597">Phosphoprotein</keyword>
<evidence type="ECO:0000256" key="7">
    <source>
        <dbReference type="ARBA" id="ARBA00022777"/>
    </source>
</evidence>
<evidence type="ECO:0000256" key="16">
    <source>
        <dbReference type="ARBA" id="ARBA00046654"/>
    </source>
</evidence>
<dbReference type="GO" id="GO:0005524">
    <property type="term" value="F:ATP binding"/>
    <property type="evidence" value="ECO:0007669"/>
    <property type="project" value="UniProtKB-UniRule"/>
</dbReference>
<keyword evidence="4" id="KW-0808">Transferase</keyword>
<reference evidence="22 23" key="1">
    <citation type="submission" date="2016-04" db="EMBL/GenBank/DDBJ databases">
        <title>The genome of Intoshia linei affirms orthonectids as highly simplified spiralians.</title>
        <authorList>
            <person name="Mikhailov K.V."/>
            <person name="Slusarev G.S."/>
            <person name="Nikitin M.A."/>
            <person name="Logacheva M.D."/>
            <person name="Penin A."/>
            <person name="Aleoshin V."/>
            <person name="Panchin Y.V."/>
        </authorList>
    </citation>
    <scope>NUCLEOTIDE SEQUENCE [LARGE SCALE GENOMIC DNA]</scope>
    <source>
        <strain evidence="22">Intl2013</strain>
        <tissue evidence="22">Whole animal</tissue>
    </source>
</reference>
<comment type="similarity">
    <text evidence="12">Belongs to the protein kinase superfamily. Ser/Thr protein kinase family. GCN2 subfamily.</text>
</comment>
<dbReference type="SUPFAM" id="SSF56112">
    <property type="entry name" value="Protein kinase-like (PK-like)"/>
    <property type="match status" value="1"/>
</dbReference>
<feature type="domain" description="Protein kinase" evidence="21">
    <location>
        <begin position="211"/>
        <end position="460"/>
    </location>
</feature>
<evidence type="ECO:0000256" key="17">
    <source>
        <dbReference type="ARBA" id="ARBA00048659"/>
    </source>
</evidence>
<evidence type="ECO:0000256" key="1">
    <source>
        <dbReference type="ARBA" id="ARBA00012513"/>
    </source>
</evidence>
<evidence type="ECO:0000259" key="21">
    <source>
        <dbReference type="PROSITE" id="PS50011"/>
    </source>
</evidence>
<evidence type="ECO:0000256" key="6">
    <source>
        <dbReference type="ARBA" id="ARBA00022741"/>
    </source>
</evidence>
<dbReference type="GO" id="GO:0005737">
    <property type="term" value="C:cytoplasm"/>
    <property type="evidence" value="ECO:0007669"/>
    <property type="project" value="TreeGrafter"/>
</dbReference>
<dbReference type="Gene3D" id="1.10.510.10">
    <property type="entry name" value="Transferase(Phosphotransferase) domain 1"/>
    <property type="match status" value="1"/>
</dbReference>
<dbReference type="GO" id="GO:0004694">
    <property type="term" value="F:eukaryotic translation initiation factor 2alpha kinase activity"/>
    <property type="evidence" value="ECO:0007669"/>
    <property type="project" value="TreeGrafter"/>
</dbReference>
<evidence type="ECO:0000256" key="8">
    <source>
        <dbReference type="ARBA" id="ARBA00022840"/>
    </source>
</evidence>
<proteinExistence type="inferred from homology"/>
<dbReference type="InterPro" id="IPR008271">
    <property type="entry name" value="Ser/Thr_kinase_AS"/>
</dbReference>
<dbReference type="GO" id="GO:0005634">
    <property type="term" value="C:nucleus"/>
    <property type="evidence" value="ECO:0007669"/>
    <property type="project" value="TreeGrafter"/>
</dbReference>
<keyword evidence="5" id="KW-0677">Repeat</keyword>
<keyword evidence="9" id="KW-0832">Ubl conjugation</keyword>
<evidence type="ECO:0000256" key="14">
    <source>
        <dbReference type="ARBA" id="ARBA00042456"/>
    </source>
</evidence>
<evidence type="ECO:0000256" key="18">
    <source>
        <dbReference type="ARBA" id="ARBA00048977"/>
    </source>
</evidence>
<name>A0A177B573_9BILA</name>
<dbReference type="Gene3D" id="3.30.200.20">
    <property type="entry name" value="Phosphorylase Kinase, domain 1"/>
    <property type="match status" value="1"/>
</dbReference>
<keyword evidence="2 20" id="KW-0723">Serine/threonine-protein kinase</keyword>
<dbReference type="InterPro" id="IPR011009">
    <property type="entry name" value="Kinase-like_dom_sf"/>
</dbReference>
<evidence type="ECO:0000256" key="9">
    <source>
        <dbReference type="ARBA" id="ARBA00022843"/>
    </source>
</evidence>
<gene>
    <name evidence="22" type="ORF">A3Q56_02963</name>
</gene>
<comment type="caution">
    <text evidence="22">The sequence shown here is derived from an EMBL/GenBank/DDBJ whole genome shotgun (WGS) entry which is preliminary data.</text>
</comment>
<protein>
    <recommendedName>
        <fullName evidence="13">Eukaryotic translation initiation factor 2-alpha kinase 1</fullName>
        <ecNumber evidence="1">2.7.11.1</ecNumber>
    </recommendedName>
    <alternativeName>
        <fullName evidence="15">Heme-regulated eukaryotic initiation factor eIF-2-alpha kinase</fullName>
    </alternativeName>
    <alternativeName>
        <fullName evidence="14">Hemin-sensitive initiation factor 2-alpha kinase</fullName>
    </alternativeName>
</protein>
<evidence type="ECO:0000256" key="15">
    <source>
        <dbReference type="ARBA" id="ARBA00042914"/>
    </source>
</evidence>
<dbReference type="EMBL" id="LWCA01000309">
    <property type="protein sequence ID" value="OAF69270.1"/>
    <property type="molecule type" value="Genomic_DNA"/>
</dbReference>
<dbReference type="AlphaFoldDB" id="A0A177B573"/>
<keyword evidence="10" id="KW-1015">Disulfide bond</keyword>
<dbReference type="GO" id="GO:0017148">
    <property type="term" value="P:negative regulation of translation"/>
    <property type="evidence" value="ECO:0007669"/>
    <property type="project" value="UniProtKB-KW"/>
</dbReference>
<evidence type="ECO:0000256" key="12">
    <source>
        <dbReference type="ARBA" id="ARBA00037982"/>
    </source>
</evidence>
<evidence type="ECO:0000256" key="11">
    <source>
        <dbReference type="ARBA" id="ARBA00023193"/>
    </source>
</evidence>
<dbReference type="EC" id="2.7.11.1" evidence="1"/>
<evidence type="ECO:0000313" key="22">
    <source>
        <dbReference type="EMBL" id="OAF69270.1"/>
    </source>
</evidence>
<dbReference type="Proteomes" id="UP000078046">
    <property type="component" value="Unassembled WGS sequence"/>
</dbReference>
<keyword evidence="6 19" id="KW-0547">Nucleotide-binding</keyword>
<dbReference type="InterPro" id="IPR017441">
    <property type="entry name" value="Protein_kinase_ATP_BS"/>
</dbReference>
<keyword evidence="11" id="KW-0652">Protein synthesis inhibitor</keyword>
<keyword evidence="7" id="KW-0418">Kinase</keyword>
<evidence type="ECO:0000256" key="13">
    <source>
        <dbReference type="ARBA" id="ARBA00040433"/>
    </source>
</evidence>
<dbReference type="Pfam" id="PF22949">
    <property type="entry name" value="HRI2_3H"/>
    <property type="match status" value="1"/>
</dbReference>
<evidence type="ECO:0000256" key="20">
    <source>
        <dbReference type="RuleBase" id="RU000304"/>
    </source>
</evidence>
<accession>A0A177B573</accession>
<evidence type="ECO:0000256" key="10">
    <source>
        <dbReference type="ARBA" id="ARBA00023157"/>
    </source>
</evidence>